<dbReference type="InterPro" id="IPR022885">
    <property type="entry name" value="NDH1_su_D/H"/>
</dbReference>
<evidence type="ECO:0000313" key="9">
    <source>
        <dbReference type="Proteomes" id="UP001612915"/>
    </source>
</evidence>
<organism evidence="8 9">
    <name type="scientific">Spongisporangium articulatum</name>
    <dbReference type="NCBI Taxonomy" id="3362603"/>
    <lineage>
        <taxon>Bacteria</taxon>
        <taxon>Bacillati</taxon>
        <taxon>Actinomycetota</taxon>
        <taxon>Actinomycetes</taxon>
        <taxon>Kineosporiales</taxon>
        <taxon>Kineosporiaceae</taxon>
        <taxon>Spongisporangium</taxon>
    </lineage>
</organism>
<evidence type="ECO:0000259" key="7">
    <source>
        <dbReference type="Pfam" id="PF00346"/>
    </source>
</evidence>
<dbReference type="PANTHER" id="PTHR11993">
    <property type="entry name" value="NADH-UBIQUINONE OXIDOREDUCTASE 49 KDA SUBUNIT"/>
    <property type="match status" value="1"/>
</dbReference>
<dbReference type="PROSITE" id="PS00535">
    <property type="entry name" value="COMPLEX1_49K"/>
    <property type="match status" value="1"/>
</dbReference>
<feature type="domain" description="NADH-quinone oxidoreductase subunit D" evidence="7">
    <location>
        <begin position="115"/>
        <end position="291"/>
    </location>
</feature>
<dbReference type="SUPFAM" id="SSF56762">
    <property type="entry name" value="HydB/Nqo4-like"/>
    <property type="match status" value="1"/>
</dbReference>
<comment type="similarity">
    <text evidence="1 6">Belongs to the complex I 49 kDa subunit family.</text>
</comment>
<evidence type="ECO:0000256" key="5">
    <source>
        <dbReference type="ARBA" id="ARBA00023027"/>
    </source>
</evidence>
<dbReference type="PANTHER" id="PTHR11993:SF10">
    <property type="entry name" value="NADH DEHYDROGENASE [UBIQUINONE] IRON-SULFUR PROTEIN 2, MITOCHONDRIAL"/>
    <property type="match status" value="1"/>
</dbReference>
<proteinExistence type="inferred from homology"/>
<dbReference type="InterPro" id="IPR029014">
    <property type="entry name" value="NiFe-Hase_large"/>
</dbReference>
<dbReference type="InterPro" id="IPR014029">
    <property type="entry name" value="NADH_UbQ_OxRdtase_49kDa_CS"/>
</dbReference>
<reference evidence="8 9" key="1">
    <citation type="submission" date="2024-10" db="EMBL/GenBank/DDBJ databases">
        <title>The Natural Products Discovery Center: Release of the First 8490 Sequenced Strains for Exploring Actinobacteria Biosynthetic Diversity.</title>
        <authorList>
            <person name="Kalkreuter E."/>
            <person name="Kautsar S.A."/>
            <person name="Yang D."/>
            <person name="Bader C.D."/>
            <person name="Teijaro C.N."/>
            <person name="Fluegel L."/>
            <person name="Davis C.M."/>
            <person name="Simpson J.R."/>
            <person name="Lauterbach L."/>
            <person name="Steele A.D."/>
            <person name="Gui C."/>
            <person name="Meng S."/>
            <person name="Li G."/>
            <person name="Viehrig K."/>
            <person name="Ye F."/>
            <person name="Su P."/>
            <person name="Kiefer A.F."/>
            <person name="Nichols A."/>
            <person name="Cepeda A.J."/>
            <person name="Yan W."/>
            <person name="Fan B."/>
            <person name="Jiang Y."/>
            <person name="Adhikari A."/>
            <person name="Zheng C.-J."/>
            <person name="Schuster L."/>
            <person name="Cowan T.M."/>
            <person name="Smanski M.J."/>
            <person name="Chevrette M.G."/>
            <person name="De Carvalho L.P.S."/>
            <person name="Shen B."/>
        </authorList>
    </citation>
    <scope>NUCLEOTIDE SEQUENCE [LARGE SCALE GENOMIC DNA]</scope>
    <source>
        <strain evidence="8 9">NPDC049639</strain>
    </source>
</reference>
<name>A0ABW8ANG6_9ACTN</name>
<dbReference type="Gene3D" id="1.10.645.10">
    <property type="entry name" value="Cytochrome-c3 Hydrogenase, chain B"/>
    <property type="match status" value="1"/>
</dbReference>
<comment type="caution">
    <text evidence="8">The sequence shown here is derived from an EMBL/GenBank/DDBJ whole genome shotgun (WGS) entry which is preliminary data.</text>
</comment>
<evidence type="ECO:0000256" key="1">
    <source>
        <dbReference type="ARBA" id="ARBA00005769"/>
    </source>
</evidence>
<keyword evidence="3" id="KW-0874">Quinone</keyword>
<dbReference type="Pfam" id="PF00346">
    <property type="entry name" value="Complex1_49kDa"/>
    <property type="match status" value="2"/>
</dbReference>
<feature type="domain" description="NADH-quinone oxidoreductase subunit D" evidence="7">
    <location>
        <begin position="293"/>
        <end position="367"/>
    </location>
</feature>
<keyword evidence="4 6" id="KW-1278">Translocase</keyword>
<evidence type="ECO:0000256" key="2">
    <source>
        <dbReference type="ARBA" id="ARBA00022448"/>
    </source>
</evidence>
<evidence type="ECO:0000256" key="4">
    <source>
        <dbReference type="ARBA" id="ARBA00022967"/>
    </source>
</evidence>
<dbReference type="RefSeq" id="WP_398281857.1">
    <property type="nucleotide sequence ID" value="NZ_JBITLV010000004.1"/>
</dbReference>
<keyword evidence="5 6" id="KW-0520">NAD</keyword>
<dbReference type="EMBL" id="JBITLV010000004">
    <property type="protein sequence ID" value="MFI7587921.1"/>
    <property type="molecule type" value="Genomic_DNA"/>
</dbReference>
<keyword evidence="9" id="KW-1185">Reference proteome</keyword>
<evidence type="ECO:0000313" key="8">
    <source>
        <dbReference type="EMBL" id="MFI7587921.1"/>
    </source>
</evidence>
<sequence>MVLNIGPQHPATHGVLRLRIVLDGERVVSAEPIVGYMHRGAEKLFEVRDYRQIVVLANRHDWLSAFANELGVVLAAEELLGMEVPVRAVWARTLLAELNRVLNHLMFAGAYPLELGAITPVFYAFTEREQLQAVMEEISGGRMHYMFNRVGGLKEDLPAGWLTRVEDACAAVRRRLPRLESMLTGNEILRARTRGVGVLDAATATAFGVSGPVARASGLDLDLRRDEPYLAYGELFAPGGPGRVVTRTEGDCLARFEVLLEQIHVSLDLVDACVEALRTLPAGPINVRLPKVLRVPEGHVYRWTENPLGLNGYYLVSRGDKVPWRLKLRSASFNNVQVLTRLLPGCLVSDLVAVLGSTFFVVGDVDK</sequence>
<gene>
    <name evidence="8" type="ORF">ACIB24_12685</name>
</gene>
<evidence type="ECO:0000256" key="6">
    <source>
        <dbReference type="RuleBase" id="RU003685"/>
    </source>
</evidence>
<keyword evidence="2 6" id="KW-0813">Transport</keyword>
<evidence type="ECO:0000256" key="3">
    <source>
        <dbReference type="ARBA" id="ARBA00022719"/>
    </source>
</evidence>
<dbReference type="InterPro" id="IPR001135">
    <property type="entry name" value="NADH_Q_OxRdtase_suD"/>
</dbReference>
<dbReference type="Proteomes" id="UP001612915">
    <property type="component" value="Unassembled WGS sequence"/>
</dbReference>
<protein>
    <submittedName>
        <fullName evidence="8">NADH-quinone oxidoreductase subunit D</fullName>
    </submittedName>
</protein>
<accession>A0ABW8ANG6</accession>